<feature type="domain" description="GGDEF" evidence="2">
    <location>
        <begin position="217"/>
        <end position="354"/>
    </location>
</feature>
<dbReference type="InterPro" id="IPR003018">
    <property type="entry name" value="GAF"/>
</dbReference>
<dbReference type="Gene3D" id="3.30.450.40">
    <property type="match status" value="1"/>
</dbReference>
<accession>A0A2S6IF73</accession>
<dbReference type="InterPro" id="IPR052155">
    <property type="entry name" value="Biofilm_reg_signaling"/>
</dbReference>
<dbReference type="SUPFAM" id="SSF141868">
    <property type="entry name" value="EAL domain-like"/>
    <property type="match status" value="1"/>
</dbReference>
<reference evidence="3 4" key="1">
    <citation type="submission" date="2018-02" db="EMBL/GenBank/DDBJ databases">
        <title>Genomic Encyclopedia of Archaeal and Bacterial Type Strains, Phase II (KMG-II): from individual species to whole genera.</title>
        <authorList>
            <person name="Goeker M."/>
        </authorList>
    </citation>
    <scope>NUCLEOTIDE SEQUENCE [LARGE SCALE GENOMIC DNA]</scope>
    <source>
        <strain evidence="3 4">DSM 22857</strain>
    </source>
</reference>
<dbReference type="Proteomes" id="UP000239485">
    <property type="component" value="Unassembled WGS sequence"/>
</dbReference>
<evidence type="ECO:0000313" key="4">
    <source>
        <dbReference type="Proteomes" id="UP000239485"/>
    </source>
</evidence>
<dbReference type="PROSITE" id="PS50883">
    <property type="entry name" value="EAL"/>
    <property type="match status" value="1"/>
</dbReference>
<dbReference type="PROSITE" id="PS50887">
    <property type="entry name" value="GGDEF"/>
    <property type="match status" value="1"/>
</dbReference>
<gene>
    <name evidence="3" type="ORF">CLV92_11232</name>
</gene>
<evidence type="ECO:0000259" key="1">
    <source>
        <dbReference type="PROSITE" id="PS50883"/>
    </source>
</evidence>
<dbReference type="SMART" id="SM00267">
    <property type="entry name" value="GGDEF"/>
    <property type="match status" value="1"/>
</dbReference>
<dbReference type="InterPro" id="IPR029787">
    <property type="entry name" value="Nucleotide_cyclase"/>
</dbReference>
<dbReference type="SUPFAM" id="SSF55073">
    <property type="entry name" value="Nucleotide cyclase"/>
    <property type="match status" value="1"/>
</dbReference>
<dbReference type="FunFam" id="3.30.70.270:FF:000001">
    <property type="entry name" value="Diguanylate cyclase domain protein"/>
    <property type="match status" value="1"/>
</dbReference>
<dbReference type="AlphaFoldDB" id="A0A2S6IF73"/>
<dbReference type="SMART" id="SM00052">
    <property type="entry name" value="EAL"/>
    <property type="match status" value="1"/>
</dbReference>
<dbReference type="InterPro" id="IPR029016">
    <property type="entry name" value="GAF-like_dom_sf"/>
</dbReference>
<proteinExistence type="predicted"/>
<dbReference type="Pfam" id="PF13492">
    <property type="entry name" value="GAF_3"/>
    <property type="match status" value="1"/>
</dbReference>
<protein>
    <submittedName>
        <fullName evidence="3">Diguanylate cyclase (GGDEF)-like protein</fullName>
    </submittedName>
</protein>
<dbReference type="SUPFAM" id="SSF55781">
    <property type="entry name" value="GAF domain-like"/>
    <property type="match status" value="1"/>
</dbReference>
<name>A0A2S6IF73_9ACTN</name>
<dbReference type="Gene3D" id="3.20.20.450">
    <property type="entry name" value="EAL domain"/>
    <property type="match status" value="1"/>
</dbReference>
<dbReference type="Pfam" id="PF00563">
    <property type="entry name" value="EAL"/>
    <property type="match status" value="1"/>
</dbReference>
<comment type="caution">
    <text evidence="3">The sequence shown here is derived from an EMBL/GenBank/DDBJ whole genome shotgun (WGS) entry which is preliminary data.</text>
</comment>
<dbReference type="CDD" id="cd01948">
    <property type="entry name" value="EAL"/>
    <property type="match status" value="1"/>
</dbReference>
<dbReference type="InterPro" id="IPR000160">
    <property type="entry name" value="GGDEF_dom"/>
</dbReference>
<dbReference type="NCBIfam" id="TIGR00254">
    <property type="entry name" value="GGDEF"/>
    <property type="match status" value="1"/>
</dbReference>
<dbReference type="PANTHER" id="PTHR44757">
    <property type="entry name" value="DIGUANYLATE CYCLASE DGCP"/>
    <property type="match status" value="1"/>
</dbReference>
<dbReference type="SMART" id="SM00065">
    <property type="entry name" value="GAF"/>
    <property type="match status" value="1"/>
</dbReference>
<evidence type="ECO:0000259" key="2">
    <source>
        <dbReference type="PROSITE" id="PS50887"/>
    </source>
</evidence>
<dbReference type="InterPro" id="IPR001633">
    <property type="entry name" value="EAL_dom"/>
</dbReference>
<dbReference type="InterPro" id="IPR043128">
    <property type="entry name" value="Rev_trsase/Diguanyl_cyclase"/>
</dbReference>
<dbReference type="PANTHER" id="PTHR44757:SF2">
    <property type="entry name" value="BIOFILM ARCHITECTURE MAINTENANCE PROTEIN MBAA"/>
    <property type="match status" value="1"/>
</dbReference>
<sequence>MADPGAATSAGSRAWELEQRVLQQALVAQLGMEALREPSRKALLDRICHAVFAALDIDASLILTRGDQGRLEVHSSFGEPHPAAPERRGEGAMNALDALLDRLFEEGMPKIVGDWCDSGHPSPLPGVRSSAAVAIPGPDHPYGALLAHSSLPNAFSNDDAHFLQALANIAGAATERLHAEDRYRHAALHDGLTGLPNRLALVDRLEQSLDALQRESSGLAVLFLDMDNFKGINDTLGHGAGDAFLQEVAARLRSALRPGDTVARFGGDEFVLLCPGISTPRAAGEVAERVMAVLRPPVELRGNQDSEVVHPAASIGVAQTCDPDRTAEDLFRDADIALYRAKDAGRGRAVLFRAEHATQLATQRQQEIDLRRGVEAGEMCVHYQPTIDLAHRRVTGAEALVRWAHPERGLLPPGEFLPVALRAGLMPAIGGVVMGEALREARDWPDGIHLAVNVDPHQLSDRAALRAIHAALDAADCTLQRVVLEVTEAALLDTGPTTLRALRGLRHRGVRIAIDDFGTGYSSLAYLARLPVDILKIDRSFVDQLHRPGQGEEAVAISRLIINLGHTLGLHVLAEGTETAEQLDILTDLGCDSAQGFHIGRPAPPEAFRVMVDLREGERSTGGVRQR</sequence>
<feature type="domain" description="EAL" evidence="1">
    <location>
        <begin position="363"/>
        <end position="616"/>
    </location>
</feature>
<organism evidence="3 4">
    <name type="scientific">Kineococcus xinjiangensis</name>
    <dbReference type="NCBI Taxonomy" id="512762"/>
    <lineage>
        <taxon>Bacteria</taxon>
        <taxon>Bacillati</taxon>
        <taxon>Actinomycetota</taxon>
        <taxon>Actinomycetes</taxon>
        <taxon>Kineosporiales</taxon>
        <taxon>Kineosporiaceae</taxon>
        <taxon>Kineococcus</taxon>
    </lineage>
</organism>
<keyword evidence="4" id="KW-1185">Reference proteome</keyword>
<dbReference type="Gene3D" id="3.30.70.270">
    <property type="match status" value="1"/>
</dbReference>
<dbReference type="Pfam" id="PF00990">
    <property type="entry name" value="GGDEF"/>
    <property type="match status" value="1"/>
</dbReference>
<dbReference type="EMBL" id="PTJD01000012">
    <property type="protein sequence ID" value="PPK92859.1"/>
    <property type="molecule type" value="Genomic_DNA"/>
</dbReference>
<dbReference type="CDD" id="cd01949">
    <property type="entry name" value="GGDEF"/>
    <property type="match status" value="1"/>
</dbReference>
<evidence type="ECO:0000313" key="3">
    <source>
        <dbReference type="EMBL" id="PPK92859.1"/>
    </source>
</evidence>
<dbReference type="InterPro" id="IPR035919">
    <property type="entry name" value="EAL_sf"/>
</dbReference>